<dbReference type="EC" id="2.3.1.181" evidence="5 6"/>
<proteinExistence type="inferred from homology"/>
<keyword evidence="12" id="KW-1185">Reference proteome</keyword>
<dbReference type="PIRSF" id="PIRSF016262">
    <property type="entry name" value="LPLase"/>
    <property type="match status" value="1"/>
</dbReference>
<dbReference type="Gene3D" id="3.30.930.10">
    <property type="entry name" value="Bira Bifunctional Protein, Domain 2"/>
    <property type="match status" value="1"/>
</dbReference>
<comment type="catalytic activity">
    <reaction evidence="5 6">
        <text>octanoyl-[ACP] + L-lysyl-[protein] = N(6)-octanoyl-L-lysyl-[protein] + holo-[ACP] + H(+)</text>
        <dbReference type="Rhea" id="RHEA:17665"/>
        <dbReference type="Rhea" id="RHEA-COMP:9636"/>
        <dbReference type="Rhea" id="RHEA-COMP:9685"/>
        <dbReference type="Rhea" id="RHEA-COMP:9752"/>
        <dbReference type="Rhea" id="RHEA-COMP:9928"/>
        <dbReference type="ChEBI" id="CHEBI:15378"/>
        <dbReference type="ChEBI" id="CHEBI:29969"/>
        <dbReference type="ChEBI" id="CHEBI:64479"/>
        <dbReference type="ChEBI" id="CHEBI:78463"/>
        <dbReference type="ChEBI" id="CHEBI:78809"/>
        <dbReference type="EC" id="2.3.1.181"/>
    </reaction>
</comment>
<dbReference type="InterPro" id="IPR000544">
    <property type="entry name" value="Octanoyltransferase"/>
</dbReference>
<protein>
    <recommendedName>
        <fullName evidence="5 6">Octanoyltransferase</fullName>
        <ecNumber evidence="5 6">2.3.1.181</ecNumber>
    </recommendedName>
    <alternativeName>
        <fullName evidence="5">Lipoate-protein ligase B</fullName>
    </alternativeName>
    <alternativeName>
        <fullName evidence="5">Lipoyl/octanoyl transferase</fullName>
    </alternativeName>
    <alternativeName>
        <fullName evidence="5">Octanoyl-[acyl-carrier-protein]-protein N-octanoyltransferase</fullName>
    </alternativeName>
</protein>
<evidence type="ECO:0000256" key="1">
    <source>
        <dbReference type="ARBA" id="ARBA00004821"/>
    </source>
</evidence>
<dbReference type="NCBIfam" id="TIGR00214">
    <property type="entry name" value="lipB"/>
    <property type="match status" value="1"/>
</dbReference>
<organism evidence="11 12">
    <name type="scientific">Lampropedia aestuarii</name>
    <dbReference type="NCBI Taxonomy" id="2562762"/>
    <lineage>
        <taxon>Bacteria</taxon>
        <taxon>Pseudomonadati</taxon>
        <taxon>Pseudomonadota</taxon>
        <taxon>Betaproteobacteria</taxon>
        <taxon>Burkholderiales</taxon>
        <taxon>Comamonadaceae</taxon>
        <taxon>Lampropedia</taxon>
    </lineage>
</organism>
<dbReference type="OrthoDB" id="9787061at2"/>
<keyword evidence="2 5" id="KW-0808">Transferase</keyword>
<dbReference type="PROSITE" id="PS01313">
    <property type="entry name" value="LIPB"/>
    <property type="match status" value="1"/>
</dbReference>
<feature type="binding site" evidence="5 8">
    <location>
        <begin position="101"/>
        <end position="108"/>
    </location>
    <ligand>
        <name>substrate</name>
    </ligand>
</feature>
<name>A0A4S5BGJ5_9BURK</name>
<dbReference type="Proteomes" id="UP000306236">
    <property type="component" value="Unassembled WGS sequence"/>
</dbReference>
<dbReference type="UniPathway" id="UPA00538">
    <property type="reaction ID" value="UER00592"/>
</dbReference>
<evidence type="ECO:0000313" key="11">
    <source>
        <dbReference type="EMBL" id="THJ31464.1"/>
    </source>
</evidence>
<evidence type="ECO:0000256" key="5">
    <source>
        <dbReference type="HAMAP-Rule" id="MF_00013"/>
    </source>
</evidence>
<evidence type="ECO:0000313" key="12">
    <source>
        <dbReference type="Proteomes" id="UP000306236"/>
    </source>
</evidence>
<evidence type="ECO:0000256" key="3">
    <source>
        <dbReference type="ARBA" id="ARBA00023315"/>
    </source>
</evidence>
<dbReference type="InterPro" id="IPR004143">
    <property type="entry name" value="BPL_LPL_catalytic"/>
</dbReference>
<evidence type="ECO:0000256" key="7">
    <source>
        <dbReference type="PIRSR" id="PIRSR016262-1"/>
    </source>
</evidence>
<comment type="function">
    <text evidence="4 5 6">Catalyzes the transfer of endogenously produced octanoic acid from octanoyl-acyl-carrier-protein onto the lipoyl domains of lipoate-dependent enzymes. Lipoyl-ACP can also act as a substrate although octanoyl-ACP is likely to be the physiological substrate.</text>
</comment>
<comment type="subcellular location">
    <subcellularLocation>
        <location evidence="5">Cytoplasm</location>
    </subcellularLocation>
</comment>
<evidence type="ECO:0000256" key="9">
    <source>
        <dbReference type="PIRSR" id="PIRSR016262-3"/>
    </source>
</evidence>
<feature type="site" description="Lowers pKa of active site Cys" evidence="5 9">
    <location>
        <position position="188"/>
    </location>
</feature>
<dbReference type="HAMAP" id="MF_00013">
    <property type="entry name" value="LipB"/>
    <property type="match status" value="1"/>
</dbReference>
<dbReference type="CDD" id="cd16444">
    <property type="entry name" value="LipB"/>
    <property type="match status" value="1"/>
</dbReference>
<dbReference type="AlphaFoldDB" id="A0A4S5BGJ5"/>
<dbReference type="NCBIfam" id="NF010922">
    <property type="entry name" value="PRK14342.1"/>
    <property type="match status" value="1"/>
</dbReference>
<feature type="domain" description="BPL/LPL catalytic" evidence="10">
    <location>
        <begin position="62"/>
        <end position="260"/>
    </location>
</feature>
<dbReference type="InterPro" id="IPR020605">
    <property type="entry name" value="Octanoyltransferase_CS"/>
</dbReference>
<dbReference type="GO" id="GO:0033819">
    <property type="term" value="F:lipoyl(octanoyl) transferase activity"/>
    <property type="evidence" value="ECO:0007669"/>
    <property type="project" value="UniProtKB-EC"/>
</dbReference>
<dbReference type="NCBIfam" id="NF010925">
    <property type="entry name" value="PRK14345.1"/>
    <property type="match status" value="1"/>
</dbReference>
<evidence type="ECO:0000256" key="6">
    <source>
        <dbReference type="PIRNR" id="PIRNR016262"/>
    </source>
</evidence>
<accession>A0A4S5BGJ5</accession>
<comment type="similarity">
    <text evidence="5 6">Belongs to the LipB family.</text>
</comment>
<dbReference type="GO" id="GO:0005737">
    <property type="term" value="C:cytoplasm"/>
    <property type="evidence" value="ECO:0007669"/>
    <property type="project" value="UniProtKB-SubCell"/>
</dbReference>
<feature type="active site" description="Acyl-thioester intermediate" evidence="5 7">
    <location>
        <position position="222"/>
    </location>
</feature>
<gene>
    <name evidence="5 11" type="primary">lipB</name>
    <name evidence="11" type="ORF">E8K88_15005</name>
</gene>
<dbReference type="InterPro" id="IPR045864">
    <property type="entry name" value="aa-tRNA-synth_II/BPL/LPL"/>
</dbReference>
<comment type="pathway">
    <text evidence="1 5 6">Protein modification; protein lipoylation via endogenous pathway; protein N(6)-(lipoyl)lysine from octanoyl-[acyl-carrier-protein]: step 1/2.</text>
</comment>
<dbReference type="PROSITE" id="PS51733">
    <property type="entry name" value="BPL_LPL_CATALYTIC"/>
    <property type="match status" value="1"/>
</dbReference>
<evidence type="ECO:0000256" key="8">
    <source>
        <dbReference type="PIRSR" id="PIRSR016262-2"/>
    </source>
</evidence>
<keyword evidence="3 5" id="KW-0012">Acyltransferase</keyword>
<dbReference type="EMBL" id="SSWX01000023">
    <property type="protein sequence ID" value="THJ31464.1"/>
    <property type="molecule type" value="Genomic_DNA"/>
</dbReference>
<sequence>MRLRRDFEQALSQRVSTPAPFARYIGAQRHRFLIHVIVKQLGMAEYLPTIQAMEAFTAQRTLLSEDELWLCEHAAVFTLGQGAKPEHLLNPGTIPVVQTARGGQVTYHGPGQLVAYPLLNLKQRGIFIKEYVRRLEQVVIDTLLHFGIAAQRIAGAPGVYVRTTPAHSPAPTASPLPSAGPSFTGMAKIAALGIKVSKSCAYHGLALNVAMDLQPYSRINPCGYQHLATTDMHTMGASATVAEVSAVLSALLAQQLAPPPSIDKSS</sequence>
<keyword evidence="5" id="KW-0963">Cytoplasm</keyword>
<reference evidence="11 12" key="1">
    <citation type="submission" date="2019-04" db="EMBL/GenBank/DDBJ databases">
        <title>Lampropedia sp YIM MLB12 draf genome.</title>
        <authorList>
            <person name="Wang Y.-X."/>
        </authorList>
    </citation>
    <scope>NUCLEOTIDE SEQUENCE [LARGE SCALE GENOMIC DNA]</scope>
    <source>
        <strain evidence="11 12">YIM MLB12</strain>
    </source>
</reference>
<dbReference type="Pfam" id="PF21948">
    <property type="entry name" value="LplA-B_cat"/>
    <property type="match status" value="1"/>
</dbReference>
<dbReference type="SUPFAM" id="SSF55681">
    <property type="entry name" value="Class II aaRS and biotin synthetases"/>
    <property type="match status" value="1"/>
</dbReference>
<dbReference type="PANTHER" id="PTHR10993:SF7">
    <property type="entry name" value="LIPOYLTRANSFERASE 2, MITOCHONDRIAL-RELATED"/>
    <property type="match status" value="1"/>
</dbReference>
<feature type="binding site" evidence="5 8">
    <location>
        <begin position="191"/>
        <end position="193"/>
    </location>
    <ligand>
        <name>substrate</name>
    </ligand>
</feature>
<dbReference type="GO" id="GO:0009249">
    <property type="term" value="P:protein lipoylation"/>
    <property type="evidence" value="ECO:0007669"/>
    <property type="project" value="InterPro"/>
</dbReference>
<feature type="binding site" evidence="5 8">
    <location>
        <begin position="204"/>
        <end position="206"/>
    </location>
    <ligand>
        <name>substrate</name>
    </ligand>
</feature>
<comment type="miscellaneous">
    <text evidence="5">In the reaction, the free carboxyl group of octanoic acid is attached via an amide linkage to the epsilon-amino group of a specific lysine residue of lipoyl domains of lipoate-dependent enzymes.</text>
</comment>
<dbReference type="PANTHER" id="PTHR10993">
    <property type="entry name" value="OCTANOYLTRANSFERASE"/>
    <property type="match status" value="1"/>
</dbReference>
<evidence type="ECO:0000256" key="4">
    <source>
        <dbReference type="ARBA" id="ARBA00024732"/>
    </source>
</evidence>
<evidence type="ECO:0000256" key="2">
    <source>
        <dbReference type="ARBA" id="ARBA00022679"/>
    </source>
</evidence>
<comment type="caution">
    <text evidence="11">The sequence shown here is derived from an EMBL/GenBank/DDBJ whole genome shotgun (WGS) entry which is preliminary data.</text>
</comment>
<evidence type="ECO:0000259" key="10">
    <source>
        <dbReference type="PROSITE" id="PS51733"/>
    </source>
</evidence>